<name>A0AA48RB18_9ZZZZ</name>
<sequence length="352" mass="38590">MEAVRAQAGVTADTALALSRPAPSNTHTYAALDLGTNNCRLLIARPERRPRRRNTDFLRVIDAFSRIVRLGEGLGRAGRISEAAIDRTIAALDICRAKMEARGVNRARLVATQACRGAANGEEFVERVRERTGLELEVIDRETEARFAARGCGSLADPLATSVLLFDIGGGSTELVWLTRPEHPGEHRELHSWTSLELGVVTLAEHFGGRVVDAGTFTAMKDHALEALTHFVERTAEIRRCSRFHLLGTSGTVTTLAGVHLGLERYDRWRVDGLWMTDAEATRAIDRLRAMDFDERVANGCIGPQRADLVLAGCAIFEAIREVFPAARTRIADRGLREGMLLELMEADGAIG</sequence>
<dbReference type="GO" id="GO:0004309">
    <property type="term" value="F:exopolyphosphatase activity"/>
    <property type="evidence" value="ECO:0007669"/>
    <property type="project" value="UniProtKB-EC"/>
</dbReference>
<dbReference type="GO" id="GO:0008894">
    <property type="term" value="F:guanosine-5'-triphosphate,3'-diphosphate diphosphatase activity"/>
    <property type="evidence" value="ECO:0007669"/>
    <property type="project" value="UniProtKB-EC"/>
</dbReference>
<feature type="domain" description="Ppx/GppA phosphatase N-terminal" evidence="1">
    <location>
        <begin position="58"/>
        <end position="346"/>
    </location>
</feature>
<dbReference type="AlphaFoldDB" id="A0AA48RB18"/>
<dbReference type="InterPro" id="IPR043129">
    <property type="entry name" value="ATPase_NBD"/>
</dbReference>
<dbReference type="Gene3D" id="3.30.420.150">
    <property type="entry name" value="Exopolyphosphatase. Domain 2"/>
    <property type="match status" value="1"/>
</dbReference>
<dbReference type="InterPro" id="IPR050273">
    <property type="entry name" value="GppA/Ppx_hydrolase"/>
</dbReference>
<dbReference type="Gene3D" id="3.30.420.40">
    <property type="match status" value="1"/>
</dbReference>
<dbReference type="CDD" id="cd24054">
    <property type="entry name" value="ASKHA_NBD_AaPPX-GppA_MtPPX2-like"/>
    <property type="match status" value="1"/>
</dbReference>
<dbReference type="PANTHER" id="PTHR30005:SF0">
    <property type="entry name" value="RETROGRADE REGULATION PROTEIN 2"/>
    <property type="match status" value="1"/>
</dbReference>
<dbReference type="EMBL" id="OY288114">
    <property type="protein sequence ID" value="CAJ0874397.1"/>
    <property type="molecule type" value="Genomic_DNA"/>
</dbReference>
<dbReference type="EC" id="3.6.1.11" evidence="2"/>
<dbReference type="SUPFAM" id="SSF53067">
    <property type="entry name" value="Actin-like ATPase domain"/>
    <property type="match status" value="2"/>
</dbReference>
<keyword evidence="2" id="KW-0378">Hydrolase</keyword>
<reference evidence="2" key="1">
    <citation type="submission" date="2023-07" db="EMBL/GenBank/DDBJ databases">
        <authorList>
            <person name="Pelsma A.J. K."/>
        </authorList>
    </citation>
    <scope>NUCLEOTIDE SEQUENCE</scope>
</reference>
<protein>
    <submittedName>
        <fullName evidence="2">Exopolyphosphatase / guanosine-5'-triphosphate,3'-diphosphate pyrophosphatase</fullName>
        <ecNumber evidence="2">3.6.1.11</ecNumber>
        <ecNumber evidence="2">3.6.1.40</ecNumber>
    </submittedName>
</protein>
<organism evidence="2">
    <name type="scientific">freshwater sediment metagenome</name>
    <dbReference type="NCBI Taxonomy" id="556182"/>
    <lineage>
        <taxon>unclassified sequences</taxon>
        <taxon>metagenomes</taxon>
        <taxon>ecological metagenomes</taxon>
    </lineage>
</organism>
<dbReference type="Pfam" id="PF02541">
    <property type="entry name" value="Ppx-GppA"/>
    <property type="match status" value="1"/>
</dbReference>
<accession>A0AA48RB18</accession>
<evidence type="ECO:0000313" key="2">
    <source>
        <dbReference type="EMBL" id="CAJ0874397.1"/>
    </source>
</evidence>
<dbReference type="PANTHER" id="PTHR30005">
    <property type="entry name" value="EXOPOLYPHOSPHATASE"/>
    <property type="match status" value="1"/>
</dbReference>
<proteinExistence type="predicted"/>
<dbReference type="InterPro" id="IPR003695">
    <property type="entry name" value="Ppx_GppA_N"/>
</dbReference>
<dbReference type="EC" id="3.6.1.40" evidence="2"/>
<evidence type="ECO:0000259" key="1">
    <source>
        <dbReference type="Pfam" id="PF02541"/>
    </source>
</evidence>
<gene>
    <name evidence="2" type="primary">ppx-gppA</name>
    <name evidence="2" type="ORF">AMST5_02597</name>
</gene>